<dbReference type="PROSITE" id="PS51257">
    <property type="entry name" value="PROKAR_LIPOPROTEIN"/>
    <property type="match status" value="1"/>
</dbReference>
<protein>
    <submittedName>
        <fullName evidence="2">Uncharacterized protein</fullName>
    </submittedName>
</protein>
<organism evidence="2">
    <name type="scientific">Anguilla anguilla</name>
    <name type="common">European freshwater eel</name>
    <name type="synonym">Muraena anguilla</name>
    <dbReference type="NCBI Taxonomy" id="7936"/>
    <lineage>
        <taxon>Eukaryota</taxon>
        <taxon>Metazoa</taxon>
        <taxon>Chordata</taxon>
        <taxon>Craniata</taxon>
        <taxon>Vertebrata</taxon>
        <taxon>Euteleostomi</taxon>
        <taxon>Actinopterygii</taxon>
        <taxon>Neopterygii</taxon>
        <taxon>Teleostei</taxon>
        <taxon>Anguilliformes</taxon>
        <taxon>Anguillidae</taxon>
        <taxon>Anguilla</taxon>
    </lineage>
</organism>
<reference evidence="2" key="2">
    <citation type="journal article" date="2015" name="Fish Shellfish Immunol.">
        <title>Early steps in the European eel (Anguilla anguilla)-Vibrio vulnificus interaction in the gills: Role of the RtxA13 toxin.</title>
        <authorList>
            <person name="Callol A."/>
            <person name="Pajuelo D."/>
            <person name="Ebbesson L."/>
            <person name="Teles M."/>
            <person name="MacKenzie S."/>
            <person name="Amaro C."/>
        </authorList>
    </citation>
    <scope>NUCLEOTIDE SEQUENCE</scope>
</reference>
<sequence length="21" mass="2130">MSITDRMSPTSMGISSLACAA</sequence>
<proteinExistence type="predicted"/>
<dbReference type="AlphaFoldDB" id="A0A0E9QBX8"/>
<feature type="compositionally biased region" description="Polar residues" evidence="1">
    <location>
        <begin position="1"/>
        <end position="14"/>
    </location>
</feature>
<evidence type="ECO:0000256" key="1">
    <source>
        <dbReference type="SAM" id="MobiDB-lite"/>
    </source>
</evidence>
<reference evidence="2" key="1">
    <citation type="submission" date="2014-11" db="EMBL/GenBank/DDBJ databases">
        <authorList>
            <person name="Amaro Gonzalez C."/>
        </authorList>
    </citation>
    <scope>NUCLEOTIDE SEQUENCE</scope>
</reference>
<dbReference type="EMBL" id="GBXM01094969">
    <property type="protein sequence ID" value="JAH13608.1"/>
    <property type="molecule type" value="Transcribed_RNA"/>
</dbReference>
<accession>A0A0E9QBX8</accession>
<evidence type="ECO:0000313" key="2">
    <source>
        <dbReference type="EMBL" id="JAH13608.1"/>
    </source>
</evidence>
<name>A0A0E9QBX8_ANGAN</name>
<feature type="region of interest" description="Disordered" evidence="1">
    <location>
        <begin position="1"/>
        <end position="21"/>
    </location>
</feature>